<keyword evidence="3" id="KW-1185">Reference proteome</keyword>
<comment type="caution">
    <text evidence="2">The sequence shown here is derived from an EMBL/GenBank/DDBJ whole genome shotgun (WGS) entry which is preliminary data.</text>
</comment>
<reference evidence="2 3" key="1">
    <citation type="submission" date="2021-06" db="EMBL/GenBank/DDBJ databases">
        <authorList>
            <person name="Kallberg Y."/>
            <person name="Tangrot J."/>
            <person name="Rosling A."/>
        </authorList>
    </citation>
    <scope>NUCLEOTIDE SEQUENCE [LARGE SCALE GENOMIC DNA]</scope>
    <source>
        <strain evidence="2 3">120-4 pot B 10/14</strain>
    </source>
</reference>
<name>A0ABN7WV33_GIGMA</name>
<protein>
    <submittedName>
        <fullName evidence="2">10257_t:CDS:1</fullName>
    </submittedName>
</protein>
<proteinExistence type="predicted"/>
<gene>
    <name evidence="2" type="ORF">GMARGA_LOCUS35441</name>
</gene>
<dbReference type="Proteomes" id="UP000789901">
    <property type="component" value="Unassembled WGS sequence"/>
</dbReference>
<evidence type="ECO:0000256" key="1">
    <source>
        <dbReference type="SAM" id="MobiDB-lite"/>
    </source>
</evidence>
<feature type="region of interest" description="Disordered" evidence="1">
    <location>
        <begin position="162"/>
        <end position="205"/>
    </location>
</feature>
<sequence length="205" mass="23151">RLDRLLGNTATSRVEGAHAALKKCLQVSTGDLHTVYEKISLLLENQYNEIQAMISKDKTRIPHAQNIPFYSRLISKVSSFALSRIHEQYLKVSRATLNNPLEPCNGLKLPLQSQSRTIENSLTPLFQEFTQEYNSWPIPQQVVARNRLVEIIKEPPMLLSDPIVQQTRGRPVGSQNKSNKAQTSTKRDPSAFELEEARLSGRKCG</sequence>
<evidence type="ECO:0000313" key="2">
    <source>
        <dbReference type="EMBL" id="CAG8841462.1"/>
    </source>
</evidence>
<feature type="compositionally biased region" description="Polar residues" evidence="1">
    <location>
        <begin position="163"/>
        <end position="184"/>
    </location>
</feature>
<feature type="non-terminal residue" evidence="2">
    <location>
        <position position="205"/>
    </location>
</feature>
<feature type="non-terminal residue" evidence="2">
    <location>
        <position position="1"/>
    </location>
</feature>
<organism evidence="2 3">
    <name type="scientific">Gigaspora margarita</name>
    <dbReference type="NCBI Taxonomy" id="4874"/>
    <lineage>
        <taxon>Eukaryota</taxon>
        <taxon>Fungi</taxon>
        <taxon>Fungi incertae sedis</taxon>
        <taxon>Mucoromycota</taxon>
        <taxon>Glomeromycotina</taxon>
        <taxon>Glomeromycetes</taxon>
        <taxon>Diversisporales</taxon>
        <taxon>Gigasporaceae</taxon>
        <taxon>Gigaspora</taxon>
    </lineage>
</organism>
<feature type="compositionally biased region" description="Basic and acidic residues" evidence="1">
    <location>
        <begin position="185"/>
        <end position="199"/>
    </location>
</feature>
<dbReference type="EMBL" id="CAJVQB010065908">
    <property type="protein sequence ID" value="CAG8841462.1"/>
    <property type="molecule type" value="Genomic_DNA"/>
</dbReference>
<accession>A0ABN7WV33</accession>
<evidence type="ECO:0000313" key="3">
    <source>
        <dbReference type="Proteomes" id="UP000789901"/>
    </source>
</evidence>